<keyword evidence="9" id="KW-1185">Reference proteome</keyword>
<dbReference type="KEGG" id="lpil:LIP_1679"/>
<dbReference type="RefSeq" id="WP_068136508.1">
    <property type="nucleotide sequence ID" value="NZ_AP014924.1"/>
</dbReference>
<dbReference type="Pfam" id="PF01765">
    <property type="entry name" value="RRF"/>
    <property type="match status" value="1"/>
</dbReference>
<dbReference type="AlphaFoldDB" id="A0A0K2SKA1"/>
<dbReference type="OrthoDB" id="9804006at2"/>
<accession>A0A0K2SKA1</accession>
<feature type="coiled-coil region" evidence="6">
    <location>
        <begin position="119"/>
        <end position="174"/>
    </location>
</feature>
<keyword evidence="3 5" id="KW-0963">Cytoplasm</keyword>
<reference evidence="9" key="1">
    <citation type="submission" date="2015-07" db="EMBL/GenBank/DDBJ databases">
        <title>Complete genome sequence and phylogenetic analysis of Limnochorda pilosa.</title>
        <authorList>
            <person name="Watanabe M."/>
            <person name="Kojima H."/>
            <person name="Fukui M."/>
        </authorList>
    </citation>
    <scope>NUCLEOTIDE SEQUENCE [LARGE SCALE GENOMIC DNA]</scope>
    <source>
        <strain evidence="9">HC45</strain>
    </source>
</reference>
<comment type="function">
    <text evidence="5">Responsible for the release of ribosomes from messenger RNA at the termination of protein biosynthesis. May increase the efficiency of translation by recycling ribosomes from one round of translation to another.</text>
</comment>
<dbReference type="SUPFAM" id="SSF55194">
    <property type="entry name" value="Ribosome recycling factor, RRF"/>
    <property type="match status" value="1"/>
</dbReference>
<dbReference type="FunFam" id="3.30.1360.40:FF:000001">
    <property type="entry name" value="Ribosome-recycling factor"/>
    <property type="match status" value="1"/>
</dbReference>
<dbReference type="PANTHER" id="PTHR20982:SF3">
    <property type="entry name" value="MITOCHONDRIAL RIBOSOME RECYCLING FACTOR PSEUDO 1"/>
    <property type="match status" value="1"/>
</dbReference>
<organism evidence="8 9">
    <name type="scientific">Limnochorda pilosa</name>
    <dbReference type="NCBI Taxonomy" id="1555112"/>
    <lineage>
        <taxon>Bacteria</taxon>
        <taxon>Bacillati</taxon>
        <taxon>Bacillota</taxon>
        <taxon>Limnochordia</taxon>
        <taxon>Limnochordales</taxon>
        <taxon>Limnochordaceae</taxon>
        <taxon>Limnochorda</taxon>
    </lineage>
</organism>
<dbReference type="InterPro" id="IPR023584">
    <property type="entry name" value="Ribosome_recyc_fac_dom"/>
</dbReference>
<evidence type="ECO:0000259" key="7">
    <source>
        <dbReference type="Pfam" id="PF01765"/>
    </source>
</evidence>
<keyword evidence="4 5" id="KW-0648">Protein biosynthesis</keyword>
<evidence type="ECO:0000256" key="5">
    <source>
        <dbReference type="HAMAP-Rule" id="MF_00040"/>
    </source>
</evidence>
<evidence type="ECO:0000313" key="9">
    <source>
        <dbReference type="Proteomes" id="UP000065807"/>
    </source>
</evidence>
<dbReference type="InterPro" id="IPR002661">
    <property type="entry name" value="Ribosome_recyc_fac"/>
</dbReference>
<dbReference type="HAMAP" id="MF_00040">
    <property type="entry name" value="RRF"/>
    <property type="match status" value="1"/>
</dbReference>
<evidence type="ECO:0000256" key="1">
    <source>
        <dbReference type="ARBA" id="ARBA00004496"/>
    </source>
</evidence>
<gene>
    <name evidence="5" type="primary">frr</name>
    <name evidence="8" type="ORF">LIP_1679</name>
</gene>
<dbReference type="EMBL" id="AP014924">
    <property type="protein sequence ID" value="BAS27525.1"/>
    <property type="molecule type" value="Genomic_DNA"/>
</dbReference>
<evidence type="ECO:0000256" key="3">
    <source>
        <dbReference type="ARBA" id="ARBA00022490"/>
    </source>
</evidence>
<evidence type="ECO:0000256" key="4">
    <source>
        <dbReference type="ARBA" id="ARBA00022917"/>
    </source>
</evidence>
<feature type="domain" description="Ribosome recycling factor" evidence="7">
    <location>
        <begin position="22"/>
        <end position="184"/>
    </location>
</feature>
<evidence type="ECO:0000313" key="8">
    <source>
        <dbReference type="EMBL" id="BAS27525.1"/>
    </source>
</evidence>
<dbReference type="PANTHER" id="PTHR20982">
    <property type="entry name" value="RIBOSOME RECYCLING FACTOR"/>
    <property type="match status" value="1"/>
</dbReference>
<sequence>MTEAEILSTTEERMKGVIQSARRDFGAIRTGRASPTLLDRVQVEYYGTLTPLNQLATVSAPEPRQLLIQPWDKNVVKSVERAILQSDLGLTPSSDGNVLRITIPELTEDRRKELVRVVRKTAEEKRVAVRNLRREANERVRAAQKDGEMSEDEARRLEEKVQQLTDRYVAEVDALLEHKEHEILEV</sequence>
<dbReference type="FunFam" id="1.10.132.20:FF:000001">
    <property type="entry name" value="Ribosome-recycling factor"/>
    <property type="match status" value="1"/>
</dbReference>
<evidence type="ECO:0000256" key="6">
    <source>
        <dbReference type="SAM" id="Coils"/>
    </source>
</evidence>
<dbReference type="CDD" id="cd00520">
    <property type="entry name" value="RRF"/>
    <property type="match status" value="1"/>
</dbReference>
<comment type="subcellular location">
    <subcellularLocation>
        <location evidence="1 5">Cytoplasm</location>
    </subcellularLocation>
</comment>
<dbReference type="Gene3D" id="1.10.132.20">
    <property type="entry name" value="Ribosome-recycling factor"/>
    <property type="match status" value="1"/>
</dbReference>
<dbReference type="GO" id="GO:0005737">
    <property type="term" value="C:cytoplasm"/>
    <property type="evidence" value="ECO:0007669"/>
    <property type="project" value="UniProtKB-SubCell"/>
</dbReference>
<protein>
    <recommendedName>
        <fullName evidence="5">Ribosome-recycling factor</fullName>
        <shortName evidence="5">RRF</shortName>
    </recommendedName>
    <alternativeName>
        <fullName evidence="5">Ribosome-releasing factor</fullName>
    </alternativeName>
</protein>
<dbReference type="GO" id="GO:0006415">
    <property type="term" value="P:translational termination"/>
    <property type="evidence" value="ECO:0007669"/>
    <property type="project" value="UniProtKB-UniRule"/>
</dbReference>
<dbReference type="InterPro" id="IPR036191">
    <property type="entry name" value="RRF_sf"/>
</dbReference>
<comment type="similarity">
    <text evidence="2 5">Belongs to the RRF family.</text>
</comment>
<dbReference type="PATRIC" id="fig|1555112.3.peg.1712"/>
<keyword evidence="6" id="KW-0175">Coiled coil</keyword>
<dbReference type="Gene3D" id="3.30.1360.40">
    <property type="match status" value="1"/>
</dbReference>
<reference evidence="9" key="2">
    <citation type="journal article" date="2016" name="Int. J. Syst. Evol. Microbiol.">
        <title>Complete genome sequence and cell structure of Limnochorda pilosa, a Gram-negative spore-former within the phylum Firmicutes.</title>
        <authorList>
            <person name="Watanabe M."/>
            <person name="Kojima H."/>
            <person name="Fukui M."/>
        </authorList>
    </citation>
    <scope>NUCLEOTIDE SEQUENCE [LARGE SCALE GENOMIC DNA]</scope>
    <source>
        <strain evidence="9">HC45</strain>
    </source>
</reference>
<dbReference type="Proteomes" id="UP000065807">
    <property type="component" value="Chromosome"/>
</dbReference>
<proteinExistence type="inferred from homology"/>
<dbReference type="NCBIfam" id="TIGR00496">
    <property type="entry name" value="frr"/>
    <property type="match status" value="1"/>
</dbReference>
<evidence type="ECO:0000256" key="2">
    <source>
        <dbReference type="ARBA" id="ARBA00005912"/>
    </source>
</evidence>
<name>A0A0K2SKA1_LIMPI</name>
<dbReference type="GO" id="GO:0043023">
    <property type="term" value="F:ribosomal large subunit binding"/>
    <property type="evidence" value="ECO:0007669"/>
    <property type="project" value="TreeGrafter"/>
</dbReference>
<dbReference type="STRING" id="1555112.LIP_1679"/>